<dbReference type="InterPro" id="IPR036259">
    <property type="entry name" value="MFS_trans_sf"/>
</dbReference>
<keyword evidence="9" id="KW-1185">Reference proteome</keyword>
<accession>A0A2X4VUE4</accession>
<dbReference type="InterPro" id="IPR052524">
    <property type="entry name" value="MFS_Cyanate_Porter"/>
</dbReference>
<dbReference type="GO" id="GO:0022857">
    <property type="term" value="F:transmembrane transporter activity"/>
    <property type="evidence" value="ECO:0007669"/>
    <property type="project" value="InterPro"/>
</dbReference>
<evidence type="ECO:0000313" key="9">
    <source>
        <dbReference type="Proteomes" id="UP000249134"/>
    </source>
</evidence>
<keyword evidence="3 6" id="KW-0812">Transmembrane</keyword>
<dbReference type="RefSeq" id="WP_066145875.1">
    <property type="nucleotide sequence ID" value="NZ_CBCSGM010000002.1"/>
</dbReference>
<name>A0A2X4VUE4_LEDLE</name>
<keyword evidence="4 6" id="KW-1133">Transmembrane helix</keyword>
<reference evidence="8 9" key="1">
    <citation type="submission" date="2018-06" db="EMBL/GenBank/DDBJ databases">
        <authorList>
            <consortium name="Pathogen Informatics"/>
            <person name="Doyle S."/>
        </authorList>
    </citation>
    <scope>NUCLEOTIDE SEQUENCE [LARGE SCALE GENOMIC DNA]</scope>
    <source>
        <strain evidence="8 9">NCTC4824</strain>
    </source>
</reference>
<dbReference type="GO" id="GO:0005886">
    <property type="term" value="C:plasma membrane"/>
    <property type="evidence" value="ECO:0007669"/>
    <property type="project" value="UniProtKB-SubCell"/>
</dbReference>
<dbReference type="Proteomes" id="UP000249134">
    <property type="component" value="Chromosome 1"/>
</dbReference>
<evidence type="ECO:0000256" key="1">
    <source>
        <dbReference type="ARBA" id="ARBA00004651"/>
    </source>
</evidence>
<dbReference type="Pfam" id="PF07690">
    <property type="entry name" value="MFS_1"/>
    <property type="match status" value="1"/>
</dbReference>
<sequence length="409" mass="43910">MAVQQSVPTSKKIKFSRHYWLLIIGIVFIASTLRSPLTSVGPLISSIRASLDVSNVLAGFLTTIPLLAFALISPFAPKLARRFGLEKTLFASLCLLTLGIVIRSLGTTPYLLIGTFLLGLSIAFGNVLLPGLIKLNFPLHIGLLTGVYSVSMNLSGAVAAGISVPLASGVRFGWEGALGCWALLSLIAAIIWLPQLKGKKRANVSTIPAQKQQSLDLWRSPLAWNITLFMGLQSLIFYTTSAWLPEVLKVQGVHAGQAGWMLSLMQFAQLPMTFIIPVIAGQLKDQRILVLLTSAFFLIGFGGILIGEVSLIPLWMILLGIAGGSAFGLAMMFFTLRTNTSHEAAELSGMAQSFGYTLAAIGPVLFGFLHDVTASWSIPLSLFFIATIALFISGMRAGKKEFIVSPEGQ</sequence>
<keyword evidence="5 6" id="KW-0472">Membrane</keyword>
<feature type="transmembrane region" description="Helical" evidence="6">
    <location>
        <begin position="19"/>
        <end position="37"/>
    </location>
</feature>
<evidence type="ECO:0000256" key="5">
    <source>
        <dbReference type="ARBA" id="ARBA00023136"/>
    </source>
</evidence>
<dbReference type="SUPFAM" id="SSF103473">
    <property type="entry name" value="MFS general substrate transporter"/>
    <property type="match status" value="1"/>
</dbReference>
<evidence type="ECO:0000256" key="6">
    <source>
        <dbReference type="SAM" id="Phobius"/>
    </source>
</evidence>
<feature type="transmembrane region" description="Helical" evidence="6">
    <location>
        <begin position="260"/>
        <end position="281"/>
    </location>
</feature>
<dbReference type="KEGG" id="blen:NCTC4824_00262"/>
<evidence type="ECO:0000313" key="8">
    <source>
        <dbReference type="EMBL" id="SQI51458.1"/>
    </source>
</evidence>
<feature type="transmembrane region" description="Helical" evidence="6">
    <location>
        <begin position="141"/>
        <end position="166"/>
    </location>
</feature>
<dbReference type="PANTHER" id="PTHR23523:SF2">
    <property type="entry name" value="2-NITROIMIDAZOLE TRANSPORTER"/>
    <property type="match status" value="1"/>
</dbReference>
<comment type="subcellular location">
    <subcellularLocation>
        <location evidence="1">Cell membrane</location>
        <topology evidence="1">Multi-pass membrane protein</topology>
    </subcellularLocation>
</comment>
<dbReference type="Gene3D" id="1.20.1250.20">
    <property type="entry name" value="MFS general substrate transporter like domains"/>
    <property type="match status" value="1"/>
</dbReference>
<gene>
    <name evidence="8" type="primary">yeaN</name>
    <name evidence="8" type="ORF">NCTC4824_00262</name>
</gene>
<dbReference type="PROSITE" id="PS50850">
    <property type="entry name" value="MFS"/>
    <property type="match status" value="1"/>
</dbReference>
<feature type="transmembrane region" description="Helical" evidence="6">
    <location>
        <begin position="57"/>
        <end position="76"/>
    </location>
</feature>
<dbReference type="AlphaFoldDB" id="A0A2X4VUE4"/>
<dbReference type="InterPro" id="IPR020846">
    <property type="entry name" value="MFS_dom"/>
</dbReference>
<dbReference type="InterPro" id="IPR011701">
    <property type="entry name" value="MFS"/>
</dbReference>
<feature type="transmembrane region" description="Helical" evidence="6">
    <location>
        <begin position="312"/>
        <end position="335"/>
    </location>
</feature>
<dbReference type="PANTHER" id="PTHR23523">
    <property type="match status" value="1"/>
</dbReference>
<proteinExistence type="predicted"/>
<feature type="domain" description="Major facilitator superfamily (MFS) profile" evidence="7">
    <location>
        <begin position="20"/>
        <end position="401"/>
    </location>
</feature>
<feature type="transmembrane region" description="Helical" evidence="6">
    <location>
        <begin position="374"/>
        <end position="392"/>
    </location>
</feature>
<evidence type="ECO:0000256" key="3">
    <source>
        <dbReference type="ARBA" id="ARBA00022692"/>
    </source>
</evidence>
<feature type="transmembrane region" description="Helical" evidence="6">
    <location>
        <begin position="347"/>
        <end position="368"/>
    </location>
</feature>
<feature type="transmembrane region" description="Helical" evidence="6">
    <location>
        <begin position="88"/>
        <end position="105"/>
    </location>
</feature>
<feature type="transmembrane region" description="Helical" evidence="6">
    <location>
        <begin position="172"/>
        <end position="193"/>
    </location>
</feature>
<dbReference type="CDD" id="cd17339">
    <property type="entry name" value="MFS_NIMT_CynX_like"/>
    <property type="match status" value="1"/>
</dbReference>
<evidence type="ECO:0000256" key="2">
    <source>
        <dbReference type="ARBA" id="ARBA00022448"/>
    </source>
</evidence>
<dbReference type="EMBL" id="LS483476">
    <property type="protein sequence ID" value="SQI51458.1"/>
    <property type="molecule type" value="Genomic_DNA"/>
</dbReference>
<feature type="transmembrane region" description="Helical" evidence="6">
    <location>
        <begin position="288"/>
        <end position="306"/>
    </location>
</feature>
<protein>
    <submittedName>
        <fullName evidence="8">Major facilitator superfamily protein</fullName>
    </submittedName>
</protein>
<evidence type="ECO:0000256" key="4">
    <source>
        <dbReference type="ARBA" id="ARBA00022989"/>
    </source>
</evidence>
<keyword evidence="2" id="KW-0813">Transport</keyword>
<feature type="transmembrane region" description="Helical" evidence="6">
    <location>
        <begin position="111"/>
        <end position="129"/>
    </location>
</feature>
<evidence type="ECO:0000259" key="7">
    <source>
        <dbReference type="PROSITE" id="PS50850"/>
    </source>
</evidence>
<feature type="transmembrane region" description="Helical" evidence="6">
    <location>
        <begin position="222"/>
        <end position="240"/>
    </location>
</feature>
<organism evidence="8 9">
    <name type="scientific">Lederbergia lenta</name>
    <name type="common">Bacillus lentus</name>
    <dbReference type="NCBI Taxonomy" id="1467"/>
    <lineage>
        <taxon>Bacteria</taxon>
        <taxon>Bacillati</taxon>
        <taxon>Bacillota</taxon>
        <taxon>Bacilli</taxon>
        <taxon>Bacillales</taxon>
        <taxon>Bacillaceae</taxon>
        <taxon>Lederbergia</taxon>
    </lineage>
</organism>